<evidence type="ECO:0000256" key="2">
    <source>
        <dbReference type="PIRSR" id="PIRSR601952-1"/>
    </source>
</evidence>
<dbReference type="CDD" id="cd16012">
    <property type="entry name" value="ALP"/>
    <property type="match status" value="1"/>
</dbReference>
<sequence precursor="true">MRPETPRLLTCLLLAFASVVSAADAGDVVHDLQQRAIEEGRSDAAHWGNAPDRYTAWGTHTNRLIPIYTFGTKDAGDGVDLRHWTGENSPYRSEQALRRLYGKVPADTLNPEAVYCDQANLADIQRAAIEAGKKHIFVVVFDGMDWQTTQAAAIASTGRVPYTSGRGTGLHFLDYMADGSSQYGFMVAAPHNQGTSVDVDTQTVRNPGGVQPGGYDVAKAGPNPWTAGNDSWYPMGLVGEKEAGPHPYPDSAATATAICAGVKTYNGSINVGPTGERVSTIAHEVQQDGWLVGAISSVPISHATPASAYGHNVTRNDYQDITRDLLGLPSISHPDHPLPGLDVLIGAGFGATRDNDRNQGENYVPGNRYLAGEDLEAIDIANGGKYRTVLPTPGVDGGTALREAAGQAAANGERLFGFFGIGRYGHLPFQTADGDYQPAPGRSGKAESYSAEELLQNPTLAEMTTAALEYLGAHDKPFWLLVESGDVDWANHDNNLDNSIGAVRSGDDAVKVITDWVEENSDWSESLMIVTADHGHYLNLVQPEALAGGE</sequence>
<dbReference type="EC" id="3.1.3.1" evidence="5"/>
<feature type="binding site" evidence="3">
    <location>
        <position position="302"/>
    </location>
    <ligand>
        <name>Mg(2+)</name>
        <dbReference type="ChEBI" id="CHEBI:18420"/>
    </ligand>
</feature>
<keyword evidence="4" id="KW-0732">Signal</keyword>
<feature type="active site" description="Phosphoserine intermediate" evidence="2">
    <location>
        <position position="251"/>
    </location>
</feature>
<organism evidence="5 6">
    <name type="scientific">Maioricimonas rarisocia</name>
    <dbReference type="NCBI Taxonomy" id="2528026"/>
    <lineage>
        <taxon>Bacteria</taxon>
        <taxon>Pseudomonadati</taxon>
        <taxon>Planctomycetota</taxon>
        <taxon>Planctomycetia</taxon>
        <taxon>Planctomycetales</taxon>
        <taxon>Planctomycetaceae</taxon>
        <taxon>Maioricimonas</taxon>
    </lineage>
</organism>
<evidence type="ECO:0000256" key="1">
    <source>
        <dbReference type="ARBA" id="ARBA00022553"/>
    </source>
</evidence>
<dbReference type="KEGG" id="mri:Mal4_09000"/>
<dbReference type="InterPro" id="IPR001952">
    <property type="entry name" value="Alkaline_phosphatase"/>
</dbReference>
<dbReference type="OrthoDB" id="9794455at2"/>
<accession>A0A517Z2B5</accession>
<proteinExistence type="predicted"/>
<keyword evidence="6" id="KW-1185">Reference proteome</keyword>
<evidence type="ECO:0000313" key="5">
    <source>
        <dbReference type="EMBL" id="QDU36613.1"/>
    </source>
</evidence>
<keyword evidence="3" id="KW-0862">Zinc</keyword>
<feature type="binding site" evidence="3">
    <location>
        <position position="483"/>
    </location>
    <ligand>
        <name>Mg(2+)</name>
        <dbReference type="ChEBI" id="CHEBI:18420"/>
    </ligand>
</feature>
<keyword evidence="3" id="KW-0460">Magnesium</keyword>
<feature type="binding site" evidence="3">
    <location>
        <position position="488"/>
    </location>
    <ligand>
        <name>Zn(2+)</name>
        <dbReference type="ChEBI" id="CHEBI:29105"/>
        <label>2</label>
    </ligand>
</feature>
<protein>
    <submittedName>
        <fullName evidence="5">Alkaline phosphatase 4</fullName>
        <ecNumber evidence="5">3.1.3.1</ecNumber>
    </submittedName>
</protein>
<dbReference type="SMART" id="SM00098">
    <property type="entry name" value="alkPPc"/>
    <property type="match status" value="1"/>
</dbReference>
<dbReference type="GO" id="GO:0046872">
    <property type="term" value="F:metal ion binding"/>
    <property type="evidence" value="ECO:0007669"/>
    <property type="project" value="UniProtKB-KW"/>
</dbReference>
<feature type="signal peptide" evidence="4">
    <location>
        <begin position="1"/>
        <end position="22"/>
    </location>
</feature>
<feature type="binding site" evidence="3">
    <location>
        <position position="304"/>
    </location>
    <ligand>
        <name>Mg(2+)</name>
        <dbReference type="ChEBI" id="CHEBI:18420"/>
    </ligand>
</feature>
<feature type="binding site" evidence="3">
    <location>
        <position position="534"/>
    </location>
    <ligand>
        <name>Zn(2+)</name>
        <dbReference type="ChEBI" id="CHEBI:29105"/>
        <label>2</label>
    </ligand>
</feature>
<evidence type="ECO:0000256" key="4">
    <source>
        <dbReference type="SAM" id="SignalP"/>
    </source>
</evidence>
<reference evidence="5 6" key="1">
    <citation type="submission" date="2019-02" db="EMBL/GenBank/DDBJ databases">
        <title>Deep-cultivation of Planctomycetes and their phenomic and genomic characterization uncovers novel biology.</title>
        <authorList>
            <person name="Wiegand S."/>
            <person name="Jogler M."/>
            <person name="Boedeker C."/>
            <person name="Pinto D."/>
            <person name="Vollmers J."/>
            <person name="Rivas-Marin E."/>
            <person name="Kohn T."/>
            <person name="Peeters S.H."/>
            <person name="Heuer A."/>
            <person name="Rast P."/>
            <person name="Oberbeckmann S."/>
            <person name="Bunk B."/>
            <person name="Jeske O."/>
            <person name="Meyerdierks A."/>
            <person name="Storesund J.E."/>
            <person name="Kallscheuer N."/>
            <person name="Luecker S."/>
            <person name="Lage O.M."/>
            <person name="Pohl T."/>
            <person name="Merkel B.J."/>
            <person name="Hornburger P."/>
            <person name="Mueller R.-W."/>
            <person name="Bruemmer F."/>
            <person name="Labrenz M."/>
            <person name="Spormann A.M."/>
            <person name="Op den Camp H."/>
            <person name="Overmann J."/>
            <person name="Amann R."/>
            <person name="Jetten M.S.M."/>
            <person name="Mascher T."/>
            <person name="Medema M.H."/>
            <person name="Devos D.P."/>
            <person name="Kaster A.-K."/>
            <person name="Ovreas L."/>
            <person name="Rohde M."/>
            <person name="Galperin M.Y."/>
            <person name="Jogler C."/>
        </authorList>
    </citation>
    <scope>NUCLEOTIDE SEQUENCE [LARGE SCALE GENOMIC DNA]</scope>
    <source>
        <strain evidence="5 6">Mal4</strain>
    </source>
</reference>
<dbReference type="Proteomes" id="UP000320496">
    <property type="component" value="Chromosome"/>
</dbReference>
<gene>
    <name evidence="5" type="primary">phoA_2</name>
    <name evidence="5" type="ORF">Mal4_09000</name>
</gene>
<dbReference type="AlphaFoldDB" id="A0A517Z2B5"/>
<feature type="binding site" evidence="3">
    <location>
        <position position="492"/>
    </location>
    <ligand>
        <name>Zn(2+)</name>
        <dbReference type="ChEBI" id="CHEBI:29105"/>
        <label>2</label>
    </ligand>
</feature>
<dbReference type="Gene3D" id="3.40.720.10">
    <property type="entry name" value="Alkaline Phosphatase, subunit A"/>
    <property type="match status" value="1"/>
</dbReference>
<comment type="cofactor">
    <cofactor evidence="3">
        <name>Zn(2+)</name>
        <dbReference type="ChEBI" id="CHEBI:29105"/>
    </cofactor>
    <text evidence="3">Binds 2 Zn(2+) ions.</text>
</comment>
<dbReference type="PANTHER" id="PTHR11596:SF5">
    <property type="entry name" value="ALKALINE PHOSPHATASE"/>
    <property type="match status" value="1"/>
</dbReference>
<name>A0A517Z2B5_9PLAN</name>
<dbReference type="InterPro" id="IPR017850">
    <property type="entry name" value="Alkaline_phosphatase_core_sf"/>
</dbReference>
<evidence type="ECO:0000313" key="6">
    <source>
        <dbReference type="Proteomes" id="UP000320496"/>
    </source>
</evidence>
<dbReference type="SUPFAM" id="SSF53649">
    <property type="entry name" value="Alkaline phosphatase-like"/>
    <property type="match status" value="1"/>
</dbReference>
<feature type="chain" id="PRO_5022016908" evidence="4">
    <location>
        <begin position="23"/>
        <end position="550"/>
    </location>
</feature>
<dbReference type="Pfam" id="PF00245">
    <property type="entry name" value="Alk_phosphatase"/>
    <property type="match status" value="1"/>
</dbReference>
<comment type="cofactor">
    <cofactor evidence="3">
        <name>Mg(2+)</name>
        <dbReference type="ChEBI" id="CHEBI:18420"/>
    </cofactor>
    <text evidence="3">Binds 1 Mg(2+) ion.</text>
</comment>
<evidence type="ECO:0000256" key="3">
    <source>
        <dbReference type="PIRSR" id="PIRSR601952-2"/>
    </source>
</evidence>
<dbReference type="RefSeq" id="WP_145367256.1">
    <property type="nucleotide sequence ID" value="NZ_CP036275.1"/>
</dbReference>
<dbReference type="PANTHER" id="PTHR11596">
    <property type="entry name" value="ALKALINE PHOSPHATASE"/>
    <property type="match status" value="1"/>
</dbReference>
<dbReference type="GO" id="GO:0004035">
    <property type="term" value="F:alkaline phosphatase activity"/>
    <property type="evidence" value="ECO:0007669"/>
    <property type="project" value="UniProtKB-EC"/>
</dbReference>
<keyword evidence="1" id="KW-0597">Phosphoprotein</keyword>
<keyword evidence="5" id="KW-0378">Hydrolase</keyword>
<dbReference type="EMBL" id="CP036275">
    <property type="protein sequence ID" value="QDU36613.1"/>
    <property type="molecule type" value="Genomic_DNA"/>
</dbReference>
<keyword evidence="3" id="KW-0479">Metal-binding</keyword>
<feature type="binding site" evidence="3">
    <location>
        <position position="533"/>
    </location>
    <ligand>
        <name>Zn(2+)</name>
        <dbReference type="ChEBI" id="CHEBI:29105"/>
        <label>2</label>
    </ligand>
</feature>